<dbReference type="EMBL" id="FQWQ01000001">
    <property type="protein sequence ID" value="SHG50747.1"/>
    <property type="molecule type" value="Genomic_DNA"/>
</dbReference>
<gene>
    <name evidence="2" type="ORF">SAMN04488109_0576</name>
</gene>
<dbReference type="RefSeq" id="WP_084137865.1">
    <property type="nucleotide sequence ID" value="NZ_FQWQ01000001.1"/>
</dbReference>
<name>A0A1M5KDC3_9BACT</name>
<dbReference type="InterPro" id="IPR029062">
    <property type="entry name" value="Class_I_gatase-like"/>
</dbReference>
<dbReference type="Pfam" id="PF02585">
    <property type="entry name" value="PIG-L"/>
    <property type="match status" value="1"/>
</dbReference>
<keyword evidence="3" id="KW-1185">Reference proteome</keyword>
<feature type="region of interest" description="Disordered" evidence="1">
    <location>
        <begin position="823"/>
        <end position="842"/>
    </location>
</feature>
<protein>
    <submittedName>
        <fullName evidence="2">GlcNAc-PI de-N-acetylase</fullName>
    </submittedName>
</protein>
<evidence type="ECO:0000256" key="1">
    <source>
        <dbReference type="SAM" id="MobiDB-lite"/>
    </source>
</evidence>
<dbReference type="SUPFAM" id="SSF102588">
    <property type="entry name" value="LmbE-like"/>
    <property type="match status" value="1"/>
</dbReference>
<evidence type="ECO:0000313" key="2">
    <source>
        <dbReference type="EMBL" id="SHG50747.1"/>
    </source>
</evidence>
<dbReference type="STRING" id="947013.SAMN04488109_0576"/>
<accession>A0A1M5KDC3</accession>
<evidence type="ECO:0000313" key="3">
    <source>
        <dbReference type="Proteomes" id="UP000184212"/>
    </source>
</evidence>
<feature type="compositionally biased region" description="Basic residues" evidence="1">
    <location>
        <begin position="831"/>
        <end position="842"/>
    </location>
</feature>
<dbReference type="InterPro" id="IPR003737">
    <property type="entry name" value="GlcNAc_PI_deacetylase-related"/>
</dbReference>
<dbReference type="AlphaFoldDB" id="A0A1M5KDC3"/>
<dbReference type="OrthoDB" id="9759749at2"/>
<organism evidence="2 3">
    <name type="scientific">Chryseolinea serpens</name>
    <dbReference type="NCBI Taxonomy" id="947013"/>
    <lineage>
        <taxon>Bacteria</taxon>
        <taxon>Pseudomonadati</taxon>
        <taxon>Bacteroidota</taxon>
        <taxon>Cytophagia</taxon>
        <taxon>Cytophagales</taxon>
        <taxon>Fulvivirgaceae</taxon>
        <taxon>Chryseolinea</taxon>
    </lineage>
</organism>
<sequence length="842" mass="94083">MRRFLYCLFVIPAITFAQQQSTKDAAHIKAELKKLNVLGSVLYVAAHPDDENTRIITYMANDRQVETAYLSMTRGDGGQNLIGPEIRDLLGLIRTQELLAARRIDGGHQFFTRANDFGFSKSATETFAIWNKDEVLSDVVKVFRQYQPDVIITRFPPDERAGHGHHTASAILAQEAFDAAARTDMFQGQLTEYGTWQVKRLYTNTGRWWNTSINENTPGIVTLNVGGFSPVLGESYSEIAAVSRSQHKSQGFGSKGMRGQQQEFLEYMKGERAEKDIFEGVNTTWSRLKGGEKIQPLVDAVIKNFDIEKPYASIPGLLQIRQAITALQPGVWRQRKLAEVEQLIVDCAGLFIEVTADQYWVAPGQHVATSFELVNRSPVSITLSAIKSPGLGVDSTLNQPLGNNASVVFKRNNAVATGTGYSDPYWLQKEHTVGLFTVSNPALIGKPENDPAINFAFHLTVEGQPLIVTKPLQYKWTDPVKGELSRPFEIVPPVFVNLTDNVLVFSDEQPRDVRVKIKSASEKPLAGNVKLQLPDGWRAEPAMIAFTLASRGEEDEKTFTVYPSRNEITSTLKAVTEVDGKVYDQALQTINYDHIPTQTLLPKAQAKLVRINLKKEGHTIAYIRGAGDDVPAGLRTMGYNVWEMKNEEITAENLKRADAVVLGVRILNTNTRAPFFMPALLDYVKQGGTLVVQYNVNNELETEKFAPYPITLSRDRVTEEDATVRFLKPEHPVLNTPNKITDRDFEGWVQERGLYFPNKWDEKFEAILSMNDKNETPKDASLLVAPYGEGYYVYTGLSFFRELPEGVAGAYKLFANLVSMGKPKKAESPKVKTKTRSTTKAK</sequence>
<proteinExistence type="predicted"/>
<dbReference type="PANTHER" id="PTHR12993:SF11">
    <property type="entry name" value="N-ACETYLGLUCOSAMINYL-PHOSPHATIDYLINOSITOL DE-N-ACETYLASE"/>
    <property type="match status" value="1"/>
</dbReference>
<dbReference type="GO" id="GO:0016811">
    <property type="term" value="F:hydrolase activity, acting on carbon-nitrogen (but not peptide) bonds, in linear amides"/>
    <property type="evidence" value="ECO:0007669"/>
    <property type="project" value="TreeGrafter"/>
</dbReference>
<dbReference type="InterPro" id="IPR024078">
    <property type="entry name" value="LmbE-like_dom_sf"/>
</dbReference>
<dbReference type="Gene3D" id="3.40.50.10320">
    <property type="entry name" value="LmbE-like"/>
    <property type="match status" value="1"/>
</dbReference>
<dbReference type="SUPFAM" id="SSF52317">
    <property type="entry name" value="Class I glutamine amidotransferase-like"/>
    <property type="match status" value="1"/>
</dbReference>
<dbReference type="PANTHER" id="PTHR12993">
    <property type="entry name" value="N-ACETYLGLUCOSAMINYL-PHOSPHATIDYLINOSITOL DE-N-ACETYLASE-RELATED"/>
    <property type="match status" value="1"/>
</dbReference>
<dbReference type="Proteomes" id="UP000184212">
    <property type="component" value="Unassembled WGS sequence"/>
</dbReference>
<reference evidence="2 3" key="1">
    <citation type="submission" date="2016-11" db="EMBL/GenBank/DDBJ databases">
        <authorList>
            <person name="Jaros S."/>
            <person name="Januszkiewicz K."/>
            <person name="Wedrychowicz H."/>
        </authorList>
    </citation>
    <scope>NUCLEOTIDE SEQUENCE [LARGE SCALE GENOMIC DNA]</scope>
    <source>
        <strain evidence="2 3">DSM 24574</strain>
    </source>
</reference>